<keyword evidence="3" id="KW-1185">Reference proteome</keyword>
<dbReference type="Proteomes" id="UP000002358">
    <property type="component" value="Chromosome 3"/>
</dbReference>
<feature type="compositionally biased region" description="Basic and acidic residues" evidence="1">
    <location>
        <begin position="409"/>
        <end position="419"/>
    </location>
</feature>
<dbReference type="InParanoid" id="A0A7M7LNN7"/>
<feature type="compositionally biased region" description="Basic and acidic residues" evidence="1">
    <location>
        <begin position="365"/>
        <end position="381"/>
    </location>
</feature>
<protein>
    <submittedName>
        <fullName evidence="2">Uncharacterized protein</fullName>
    </submittedName>
</protein>
<evidence type="ECO:0000313" key="2">
    <source>
        <dbReference type="EnsemblMetazoa" id="XP_003426357"/>
    </source>
</evidence>
<gene>
    <name evidence="2" type="primary">100678599</name>
</gene>
<feature type="region of interest" description="Disordered" evidence="1">
    <location>
        <begin position="22"/>
        <end position="111"/>
    </location>
</feature>
<reference evidence="2" key="1">
    <citation type="submission" date="2021-01" db="UniProtKB">
        <authorList>
            <consortium name="EnsemblMetazoa"/>
        </authorList>
    </citation>
    <scope>IDENTIFICATION</scope>
</reference>
<accession>A0A7M7LNN7</accession>
<dbReference type="KEGG" id="nvi:100678599"/>
<dbReference type="OrthoDB" id="7701583at2759"/>
<evidence type="ECO:0000313" key="3">
    <source>
        <dbReference type="Proteomes" id="UP000002358"/>
    </source>
</evidence>
<dbReference type="OMA" id="MRAFRRD"/>
<feature type="compositionally biased region" description="Basic and acidic residues" evidence="1">
    <location>
        <begin position="293"/>
        <end position="305"/>
    </location>
</feature>
<dbReference type="AlphaFoldDB" id="A0A7M7LNN7"/>
<proteinExistence type="predicted"/>
<organism evidence="2 3">
    <name type="scientific">Nasonia vitripennis</name>
    <name type="common">Parasitic wasp</name>
    <dbReference type="NCBI Taxonomy" id="7425"/>
    <lineage>
        <taxon>Eukaryota</taxon>
        <taxon>Metazoa</taxon>
        <taxon>Ecdysozoa</taxon>
        <taxon>Arthropoda</taxon>
        <taxon>Hexapoda</taxon>
        <taxon>Insecta</taxon>
        <taxon>Pterygota</taxon>
        <taxon>Neoptera</taxon>
        <taxon>Endopterygota</taxon>
        <taxon>Hymenoptera</taxon>
        <taxon>Apocrita</taxon>
        <taxon>Proctotrupomorpha</taxon>
        <taxon>Chalcidoidea</taxon>
        <taxon>Pteromalidae</taxon>
        <taxon>Pteromalinae</taxon>
        <taxon>Nasonia</taxon>
    </lineage>
</organism>
<sequence>MFSSYGGISSRSKSTTDIFRASSAELDDASYPPADQSYARYRKNTDPAALANGPRRRVVAAPVPPRRSSSSLTVNLEPEAADLRSQPSEEEGESSHDSVLPTQLSQSPGSKNFVKRLVATLERRQREQQLAAIGPRSDADATNNELLYRKSARKTVPSGSRKQELLDREQACVATCRLPATTQLEDLQERDEDADEEWRDSADLAPQFWEQELTSSLGLPIHVIERKSDGNNDNNDRKSRTVKRTIKSVFSSIINWKNSKSLPKGSREYYAARESLGEEMRAFRRDTMPRLIERATGKGKLDRNWRGTAAPTRRDDDQREFSQLIGCSPGNESSPIAADAEPPSTATIHPVYGSCSAGHQRRSWHKQDLPSDHHSDAETSKPELLYGSIKVQPPTPPPRASQQLLRPSKVRDLQKRISRESFSQVQLRRPSPASSSSSSSSSSDKRNSIVYDVPQSNRRVESAEDCTVLVERERVPGYISRSTPPEYENVSGIIGAHNDDKRLHCTAFTTF</sequence>
<name>A0A7M7LNN7_NASVI</name>
<evidence type="ECO:0000256" key="1">
    <source>
        <dbReference type="SAM" id="MobiDB-lite"/>
    </source>
</evidence>
<dbReference type="EnsemblMetazoa" id="XM_003426309">
    <property type="protein sequence ID" value="XP_003426357"/>
    <property type="gene ID" value="LOC100678599"/>
</dbReference>
<feature type="region of interest" description="Disordered" evidence="1">
    <location>
        <begin position="293"/>
        <end position="456"/>
    </location>
</feature>
<feature type="compositionally biased region" description="Polar residues" evidence="1">
    <location>
        <begin position="100"/>
        <end position="110"/>
    </location>
</feature>